<dbReference type="AlphaFoldDB" id="A0AAW1P7G1"/>
<comment type="caution">
    <text evidence="5">The sequence shown here is derived from an EMBL/GenBank/DDBJ whole genome shotgun (WGS) entry which is preliminary data.</text>
</comment>
<keyword evidence="6" id="KW-1185">Reference proteome</keyword>
<dbReference type="GO" id="GO:0006633">
    <property type="term" value="P:fatty acid biosynthetic process"/>
    <property type="evidence" value="ECO:0007669"/>
    <property type="project" value="TreeGrafter"/>
</dbReference>
<dbReference type="Proteomes" id="UP001489004">
    <property type="component" value="Unassembled WGS sequence"/>
</dbReference>
<dbReference type="InterPro" id="IPR016039">
    <property type="entry name" value="Thiolase-like"/>
</dbReference>
<keyword evidence="1" id="KW-0596">Phosphopantetheine</keyword>
<keyword evidence="2" id="KW-0597">Phosphoprotein</keyword>
<evidence type="ECO:0000313" key="5">
    <source>
        <dbReference type="EMBL" id="KAK9803997.1"/>
    </source>
</evidence>
<dbReference type="GO" id="GO:0004312">
    <property type="term" value="F:fatty acid synthase activity"/>
    <property type="evidence" value="ECO:0007669"/>
    <property type="project" value="TreeGrafter"/>
</dbReference>
<dbReference type="PANTHER" id="PTHR43775">
    <property type="entry name" value="FATTY ACID SYNTHASE"/>
    <property type="match status" value="1"/>
</dbReference>
<dbReference type="CDD" id="cd02440">
    <property type="entry name" value="AdoMet_MTases"/>
    <property type="match status" value="1"/>
</dbReference>
<evidence type="ECO:0000259" key="4">
    <source>
        <dbReference type="PROSITE" id="PS52004"/>
    </source>
</evidence>
<keyword evidence="3" id="KW-0808">Transferase</keyword>
<evidence type="ECO:0000256" key="1">
    <source>
        <dbReference type="ARBA" id="ARBA00022450"/>
    </source>
</evidence>
<dbReference type="InterPro" id="IPR029063">
    <property type="entry name" value="SAM-dependent_MTases_sf"/>
</dbReference>
<proteinExistence type="inferred from homology"/>
<name>A0AAW1P7G1_9CHLO</name>
<dbReference type="EMBL" id="JALJOR010000019">
    <property type="protein sequence ID" value="KAK9803997.1"/>
    <property type="molecule type" value="Genomic_DNA"/>
</dbReference>
<organism evidence="5 6">
    <name type="scientific">[Myrmecia] bisecta</name>
    <dbReference type="NCBI Taxonomy" id="41462"/>
    <lineage>
        <taxon>Eukaryota</taxon>
        <taxon>Viridiplantae</taxon>
        <taxon>Chlorophyta</taxon>
        <taxon>core chlorophytes</taxon>
        <taxon>Trebouxiophyceae</taxon>
        <taxon>Trebouxiales</taxon>
        <taxon>Trebouxiaceae</taxon>
        <taxon>Myrmecia</taxon>
    </lineage>
</organism>
<gene>
    <name evidence="5" type="ORF">WJX72_011444</name>
</gene>
<dbReference type="Pfam" id="PF00109">
    <property type="entry name" value="ketoacyl-synt"/>
    <property type="match status" value="1"/>
</dbReference>
<dbReference type="InterPro" id="IPR013217">
    <property type="entry name" value="Methyltransf_12"/>
</dbReference>
<dbReference type="SUPFAM" id="SSF53335">
    <property type="entry name" value="S-adenosyl-L-methionine-dependent methyltransferases"/>
    <property type="match status" value="1"/>
</dbReference>
<dbReference type="CDD" id="cd00833">
    <property type="entry name" value="PKS"/>
    <property type="match status" value="1"/>
</dbReference>
<reference evidence="5 6" key="1">
    <citation type="journal article" date="2024" name="Nat. Commun.">
        <title>Phylogenomics reveals the evolutionary origins of lichenization in chlorophyte algae.</title>
        <authorList>
            <person name="Puginier C."/>
            <person name="Libourel C."/>
            <person name="Otte J."/>
            <person name="Skaloud P."/>
            <person name="Haon M."/>
            <person name="Grisel S."/>
            <person name="Petersen M."/>
            <person name="Berrin J.G."/>
            <person name="Delaux P.M."/>
            <person name="Dal Grande F."/>
            <person name="Keller J."/>
        </authorList>
    </citation>
    <scope>NUCLEOTIDE SEQUENCE [LARGE SCALE GENOMIC DNA]</scope>
    <source>
        <strain evidence="5 6">SAG 2043</strain>
    </source>
</reference>
<dbReference type="InterPro" id="IPR050091">
    <property type="entry name" value="PKS_NRPS_Biosynth_Enz"/>
</dbReference>
<dbReference type="SUPFAM" id="SSF53901">
    <property type="entry name" value="Thiolase-like"/>
    <property type="match status" value="1"/>
</dbReference>
<dbReference type="InterPro" id="IPR020841">
    <property type="entry name" value="PKS_Beta-ketoAc_synthase_dom"/>
</dbReference>
<evidence type="ECO:0000256" key="2">
    <source>
        <dbReference type="ARBA" id="ARBA00022553"/>
    </source>
</evidence>
<dbReference type="Pfam" id="PF08242">
    <property type="entry name" value="Methyltransf_12"/>
    <property type="match status" value="1"/>
</dbReference>
<dbReference type="PROSITE" id="PS52004">
    <property type="entry name" value="KS3_2"/>
    <property type="match status" value="1"/>
</dbReference>
<evidence type="ECO:0000313" key="6">
    <source>
        <dbReference type="Proteomes" id="UP001489004"/>
    </source>
</evidence>
<dbReference type="Pfam" id="PF02801">
    <property type="entry name" value="Ketoacyl-synt_C"/>
    <property type="match status" value="1"/>
</dbReference>
<comment type="similarity">
    <text evidence="3">Belongs to the thiolase-like superfamily. Beta-ketoacyl-ACP synthases family.</text>
</comment>
<dbReference type="InterPro" id="IPR014030">
    <property type="entry name" value="Ketoacyl_synth_N"/>
</dbReference>
<dbReference type="PANTHER" id="PTHR43775:SF37">
    <property type="entry name" value="SI:DKEY-61P9.11"/>
    <property type="match status" value="1"/>
</dbReference>
<accession>A0AAW1P7G1</accession>
<sequence length="627" mass="66052">MTDSPLSALSVTSPTRGLGTGFGLEDSDWDEFLESETSSEGLQVLPAVLPAKPKALPLITAVVWRGPEEQLCGDACRLVPPNRWEVDTGWHEHGQLNKRFGSFVAGAELFDNAFFGVALPEAAAMDAQQRLALEGCHEALKHSVHSAQRGLSADAAKAVAVAVGVSYTEYYTNSAHLGLSAYTATSGTLSVVCGRISFTLGLKGPSISIDTACSSSLVGAHLACSSFLTPECPRALVCGINLTMRAETTAVLSKAGMLAADGRCKTLDSAADGYMRGEACVVHLIEAVGAEELAQGGCDHAVILHGTGVNQDGRSSSLTAPNGPSQQQVIRAAMSVNEAAPADIDILEMHGTGTSLGDPIEVGAAFAVLQSARSETRQPLELQAAKSRLLHTEPAAGAVGLALLVQHLGGLGRHVTLHLRHLNPHIAGICQTLAVLPAGEKVRLVEVGSGSGGTSVVVMEALLPFSDSVEFIYTDISAQLVGYGRKTYGARYPFAAFQLLDVERDVELQRCVPGSFDIVFATNVLHATRIMANTMQNCKSLLRKGGLLIANELTTKTDFLTLTFGLTDGWWLYDEAALRMPGAPLLSREGWKGLVVAQGFADVVVAGTLTSTLHLRQVVSALHTRQA</sequence>
<evidence type="ECO:0000256" key="3">
    <source>
        <dbReference type="RuleBase" id="RU003694"/>
    </source>
</evidence>
<dbReference type="Gene3D" id="3.40.47.10">
    <property type="match status" value="1"/>
</dbReference>
<dbReference type="Gene3D" id="3.40.50.150">
    <property type="entry name" value="Vaccinia Virus protein VP39"/>
    <property type="match status" value="1"/>
</dbReference>
<feature type="domain" description="Ketosynthase family 3 (KS3)" evidence="4">
    <location>
        <begin position="37"/>
        <end position="460"/>
    </location>
</feature>
<dbReference type="InterPro" id="IPR014031">
    <property type="entry name" value="Ketoacyl_synth_C"/>
</dbReference>
<dbReference type="SMART" id="SM00825">
    <property type="entry name" value="PKS_KS"/>
    <property type="match status" value="1"/>
</dbReference>
<protein>
    <recommendedName>
        <fullName evidence="4">Ketosynthase family 3 (KS3) domain-containing protein</fullName>
    </recommendedName>
</protein>